<proteinExistence type="inferred from homology"/>
<dbReference type="Proteomes" id="UP000492821">
    <property type="component" value="Unassembled WGS sequence"/>
</dbReference>
<comment type="subcellular location">
    <subcellularLocation>
        <location evidence="1">Membrane</location>
    </subcellularLocation>
</comment>
<evidence type="ECO:0000256" key="3">
    <source>
        <dbReference type="ARBA" id="ARBA00022692"/>
    </source>
</evidence>
<keyword evidence="5 7" id="KW-0175">Coiled coil</keyword>
<evidence type="ECO:0000256" key="7">
    <source>
        <dbReference type="SAM" id="Coils"/>
    </source>
</evidence>
<name>A0A7E4UM23_PANRE</name>
<evidence type="ECO:0000256" key="2">
    <source>
        <dbReference type="ARBA" id="ARBA00008108"/>
    </source>
</evidence>
<evidence type="ECO:0000256" key="1">
    <source>
        <dbReference type="ARBA" id="ARBA00004370"/>
    </source>
</evidence>
<feature type="transmembrane region" description="Helical" evidence="9">
    <location>
        <begin position="453"/>
        <end position="471"/>
    </location>
</feature>
<feature type="coiled-coil region" evidence="7">
    <location>
        <begin position="110"/>
        <end position="144"/>
    </location>
</feature>
<feature type="compositionally biased region" description="Polar residues" evidence="8">
    <location>
        <begin position="280"/>
        <end position="294"/>
    </location>
</feature>
<feature type="compositionally biased region" description="Polar residues" evidence="8">
    <location>
        <begin position="245"/>
        <end position="257"/>
    </location>
</feature>
<evidence type="ECO:0000256" key="6">
    <source>
        <dbReference type="ARBA" id="ARBA00023136"/>
    </source>
</evidence>
<feature type="compositionally biased region" description="Basic and acidic residues" evidence="8">
    <location>
        <begin position="27"/>
        <end position="40"/>
    </location>
</feature>
<reference evidence="10" key="1">
    <citation type="journal article" date="2013" name="Genetics">
        <title>The draft genome and transcriptome of Panagrellus redivivus are shaped by the harsh demands of a free-living lifestyle.</title>
        <authorList>
            <person name="Srinivasan J."/>
            <person name="Dillman A.R."/>
            <person name="Macchietto M.G."/>
            <person name="Heikkinen L."/>
            <person name="Lakso M."/>
            <person name="Fracchia K.M."/>
            <person name="Antoshechkin I."/>
            <person name="Mortazavi A."/>
            <person name="Wong G."/>
            <person name="Sternberg P.W."/>
        </authorList>
    </citation>
    <scope>NUCLEOTIDE SEQUENCE [LARGE SCALE GENOMIC DNA]</scope>
    <source>
        <strain evidence="10">MT8872</strain>
    </source>
</reference>
<keyword evidence="10" id="KW-1185">Reference proteome</keyword>
<dbReference type="InterPro" id="IPR019394">
    <property type="entry name" value="TEX28/TMCC"/>
</dbReference>
<feature type="region of interest" description="Disordered" evidence="8">
    <location>
        <begin position="1"/>
        <end position="67"/>
    </location>
</feature>
<keyword evidence="4 9" id="KW-1133">Transmembrane helix</keyword>
<evidence type="ECO:0000256" key="4">
    <source>
        <dbReference type="ARBA" id="ARBA00022989"/>
    </source>
</evidence>
<evidence type="ECO:0000256" key="9">
    <source>
        <dbReference type="SAM" id="Phobius"/>
    </source>
</evidence>
<evidence type="ECO:0000313" key="10">
    <source>
        <dbReference type="Proteomes" id="UP000492821"/>
    </source>
</evidence>
<accession>A0A7E4UM23</accession>
<keyword evidence="6 9" id="KW-0472">Membrane</keyword>
<dbReference type="GO" id="GO:0016020">
    <property type="term" value="C:membrane"/>
    <property type="evidence" value="ECO:0007669"/>
    <property type="project" value="UniProtKB-SubCell"/>
</dbReference>
<dbReference type="AlphaFoldDB" id="A0A7E4UM23"/>
<dbReference type="Pfam" id="PF10267">
    <property type="entry name" value="Tmemb_cc2"/>
    <property type="match status" value="1"/>
</dbReference>
<comment type="similarity">
    <text evidence="2">Belongs to the TEX28 family.</text>
</comment>
<dbReference type="WBParaSite" id="Pan_g10390.t1">
    <property type="protein sequence ID" value="Pan_g10390.t1"/>
    <property type="gene ID" value="Pan_g10390"/>
</dbReference>
<feature type="compositionally biased region" description="Low complexity" evidence="8">
    <location>
        <begin position="232"/>
        <end position="244"/>
    </location>
</feature>
<feature type="transmembrane region" description="Helical" evidence="9">
    <location>
        <begin position="418"/>
        <end position="441"/>
    </location>
</feature>
<dbReference type="SUPFAM" id="SSF57997">
    <property type="entry name" value="Tropomyosin"/>
    <property type="match status" value="1"/>
</dbReference>
<dbReference type="PANTHER" id="PTHR17613:SF14">
    <property type="entry name" value="DEMENTIN, ISOFORM H"/>
    <property type="match status" value="1"/>
</dbReference>
<organism evidence="10 11">
    <name type="scientific">Panagrellus redivivus</name>
    <name type="common">Microworm</name>
    <dbReference type="NCBI Taxonomy" id="6233"/>
    <lineage>
        <taxon>Eukaryota</taxon>
        <taxon>Metazoa</taxon>
        <taxon>Ecdysozoa</taxon>
        <taxon>Nematoda</taxon>
        <taxon>Chromadorea</taxon>
        <taxon>Rhabditida</taxon>
        <taxon>Tylenchina</taxon>
        <taxon>Panagrolaimomorpha</taxon>
        <taxon>Panagrolaimoidea</taxon>
        <taxon>Panagrolaimidae</taxon>
        <taxon>Panagrellus</taxon>
    </lineage>
</organism>
<protein>
    <submittedName>
        <fullName evidence="11">Related to bZIP transcription factor</fullName>
    </submittedName>
</protein>
<evidence type="ECO:0000256" key="5">
    <source>
        <dbReference type="ARBA" id="ARBA00023054"/>
    </source>
</evidence>
<feature type="region of interest" description="Disordered" evidence="8">
    <location>
        <begin position="227"/>
        <end position="294"/>
    </location>
</feature>
<evidence type="ECO:0000313" key="11">
    <source>
        <dbReference type="WBParaSite" id="Pan_g10390.t1"/>
    </source>
</evidence>
<keyword evidence="3 9" id="KW-0812">Transmembrane</keyword>
<reference evidence="11" key="2">
    <citation type="submission" date="2020-10" db="UniProtKB">
        <authorList>
            <consortium name="WormBaseParasite"/>
        </authorList>
    </citation>
    <scope>IDENTIFICATION</scope>
</reference>
<sequence length="506" mass="56412">MGLLRKPPNDHATDIIAVSPARVTESNNEHGSLRSSEDARSTGSPNLLDDSGLNASPSVGGDEGQRLTRKIEEYKGRIARNSIKHERELEDYLKLAKTPMDENPQLTRVKQHFERRNKKYNQEMETLQRKLQDAETRLSEYERGLPPPENRHGVLHNVGSGIRRTGNNIKGTVLSAPRDFAHMVMKKSLLSGSAENIPTSVESSLPVNQSVRFGHIRSTSTVGQSKFYASPASSSGSNRQGASSPTMTRRQTSGGQNEESRSSPEPATDALGNLTDRPAVSNNSATRNHRNTVASAEHAVKLAKEMEGLKHRCDHLEKTNTDLTTDLNAVRSDLAHAMFLLSKQDQFMNDTMEVHQNEMRQLKNDLQHIGTRMDYQYNDRFKRIEESIETNHNHIFRIEANVKESAENLGKHSVWNGLMLSGANIIVEALKIVLYFIAVVLDMIKPITGTRKRAGFLLLFVCLAFVFYNYLGDTGIDIFRRLSKSKSVDAATVTAPIDPTPTSEKD</sequence>
<feature type="coiled-coil region" evidence="7">
    <location>
        <begin position="299"/>
        <end position="326"/>
    </location>
</feature>
<dbReference type="PANTHER" id="PTHR17613">
    <property type="entry name" value="CEREBRAL PROTEIN-11-RELATED"/>
    <property type="match status" value="1"/>
</dbReference>
<evidence type="ECO:0000256" key="8">
    <source>
        <dbReference type="SAM" id="MobiDB-lite"/>
    </source>
</evidence>
<dbReference type="GO" id="GO:0012505">
    <property type="term" value="C:endomembrane system"/>
    <property type="evidence" value="ECO:0007669"/>
    <property type="project" value="TreeGrafter"/>
</dbReference>